<dbReference type="Pfam" id="PF06114">
    <property type="entry name" value="Peptidase_M78"/>
    <property type="match status" value="1"/>
</dbReference>
<evidence type="ECO:0000313" key="3">
    <source>
        <dbReference type="EMBL" id="KEP69611.1"/>
    </source>
</evidence>
<dbReference type="RefSeq" id="WP_081856326.1">
    <property type="nucleotide sequence ID" value="NZ_FOVB01000002.1"/>
</dbReference>
<dbReference type="Proteomes" id="UP000027725">
    <property type="component" value="Unassembled WGS sequence"/>
</dbReference>
<sequence length="393" mass="44801">MATNNKILEFPLAAHRNEGRLLIPERLSEGRIAARMTQTELASRVGVSRQSISYYEIGEKSPEPPILRKISEELSLPIGFFTKEDRPMFGRLTANFFRKNGPDTKRRNQACDVFASWLSSFAFAFDKVANFPAVDLPSFEPRGEFYTEEELENAAEETRRAFGLGLGPISNTIRLLESKGIIIARYKIPNEKIEAFSFWSGPRPFIFLASEKESGARARYDACHELGHIVLHRGIGREDIENKETLKKVEDEANRFAGAFLLPRRSFPNEVYSSRVESFVDLKARWKTSIQAMIYRCKDLGIFDDRQVTNAYKQIQYKKWRTNEPLDKGHGALPFEEPILLNKVAKIVIESGVLSKDELVSELELSLEDMEKFCGVSFSEVKEQKTSPEISLK</sequence>
<evidence type="ECO:0000313" key="4">
    <source>
        <dbReference type="Proteomes" id="UP000027725"/>
    </source>
</evidence>
<dbReference type="OrthoDB" id="9794834at2"/>
<feature type="domain" description="HTH cro/C1-type" evidence="2">
    <location>
        <begin position="27"/>
        <end position="81"/>
    </location>
</feature>
<protein>
    <recommendedName>
        <fullName evidence="2">HTH cro/C1-type domain-containing protein</fullName>
    </recommendedName>
</protein>
<dbReference type="PANTHER" id="PTHR43236:SF1">
    <property type="entry name" value="BLL7220 PROTEIN"/>
    <property type="match status" value="1"/>
</dbReference>
<reference evidence="3 4" key="1">
    <citation type="submission" date="2014-03" db="EMBL/GenBank/DDBJ databases">
        <title>The draft genome sequence of Thioclava dalianensis DLFJ1-1.</title>
        <authorList>
            <person name="Lai Q."/>
            <person name="Shao Z."/>
        </authorList>
    </citation>
    <scope>NUCLEOTIDE SEQUENCE [LARGE SCALE GENOMIC DNA]</scope>
    <source>
        <strain evidence="3 4">DLFJ1-1</strain>
    </source>
</reference>
<dbReference type="SUPFAM" id="SSF47413">
    <property type="entry name" value="lambda repressor-like DNA-binding domains"/>
    <property type="match status" value="1"/>
</dbReference>
<dbReference type="eggNOG" id="COG2856">
    <property type="taxonomic scope" value="Bacteria"/>
</dbReference>
<dbReference type="Gene3D" id="1.10.10.2910">
    <property type="match status" value="1"/>
</dbReference>
<dbReference type="InterPro" id="IPR001387">
    <property type="entry name" value="Cro/C1-type_HTH"/>
</dbReference>
<comment type="caution">
    <text evidence="3">The sequence shown here is derived from an EMBL/GenBank/DDBJ whole genome shotgun (WGS) entry which is preliminary data.</text>
</comment>
<dbReference type="EMBL" id="JHEH01000012">
    <property type="protein sequence ID" value="KEP69611.1"/>
    <property type="molecule type" value="Genomic_DNA"/>
</dbReference>
<dbReference type="GO" id="GO:0003677">
    <property type="term" value="F:DNA binding"/>
    <property type="evidence" value="ECO:0007669"/>
    <property type="project" value="InterPro"/>
</dbReference>
<keyword evidence="4" id="KW-1185">Reference proteome</keyword>
<accession>A0A074TCU5</accession>
<name>A0A074TCU5_9RHOB</name>
<dbReference type="STRING" id="1185766.SAMN05216224_102691"/>
<proteinExistence type="inferred from homology"/>
<dbReference type="Gene3D" id="1.10.260.40">
    <property type="entry name" value="lambda repressor-like DNA-binding domains"/>
    <property type="match status" value="1"/>
</dbReference>
<gene>
    <name evidence="3" type="ORF">DL1_03140</name>
</gene>
<dbReference type="InterPro" id="IPR010359">
    <property type="entry name" value="IrrE_HExxH"/>
</dbReference>
<evidence type="ECO:0000256" key="1">
    <source>
        <dbReference type="ARBA" id="ARBA00007227"/>
    </source>
</evidence>
<dbReference type="PANTHER" id="PTHR43236">
    <property type="entry name" value="ANTITOXIN HIGA1"/>
    <property type="match status" value="1"/>
</dbReference>
<dbReference type="InterPro" id="IPR010982">
    <property type="entry name" value="Lambda_DNA-bd_dom_sf"/>
</dbReference>
<evidence type="ECO:0000259" key="2">
    <source>
        <dbReference type="PROSITE" id="PS50943"/>
    </source>
</evidence>
<dbReference type="Pfam" id="PF01381">
    <property type="entry name" value="HTH_3"/>
    <property type="match status" value="1"/>
</dbReference>
<dbReference type="SMART" id="SM00530">
    <property type="entry name" value="HTH_XRE"/>
    <property type="match status" value="1"/>
</dbReference>
<dbReference type="AlphaFoldDB" id="A0A074TCU5"/>
<comment type="similarity">
    <text evidence="1">Belongs to the short-chain fatty acyl-CoA assimilation regulator (ScfR) family.</text>
</comment>
<organism evidence="3 4">
    <name type="scientific">Thioclava dalianensis</name>
    <dbReference type="NCBI Taxonomy" id="1185766"/>
    <lineage>
        <taxon>Bacteria</taxon>
        <taxon>Pseudomonadati</taxon>
        <taxon>Pseudomonadota</taxon>
        <taxon>Alphaproteobacteria</taxon>
        <taxon>Rhodobacterales</taxon>
        <taxon>Paracoccaceae</taxon>
        <taxon>Thioclava</taxon>
    </lineage>
</organism>
<dbReference type="PROSITE" id="PS50943">
    <property type="entry name" value="HTH_CROC1"/>
    <property type="match status" value="1"/>
</dbReference>
<dbReference type="InterPro" id="IPR052345">
    <property type="entry name" value="Rad_response_metalloprotease"/>
</dbReference>
<dbReference type="CDD" id="cd00093">
    <property type="entry name" value="HTH_XRE"/>
    <property type="match status" value="1"/>
</dbReference>